<feature type="transmembrane region" description="Helical" evidence="7">
    <location>
        <begin position="364"/>
        <end position="391"/>
    </location>
</feature>
<evidence type="ECO:0000256" key="3">
    <source>
        <dbReference type="ARBA" id="ARBA00022475"/>
    </source>
</evidence>
<evidence type="ECO:0000256" key="4">
    <source>
        <dbReference type="ARBA" id="ARBA00022692"/>
    </source>
</evidence>
<protein>
    <recommendedName>
        <fullName evidence="7">Small-conductance mechanosensitive channel</fullName>
    </recommendedName>
</protein>
<reference evidence="11" key="1">
    <citation type="journal article" date="2014" name="Int. J. Syst. Evol. Microbiol.">
        <title>Complete genome sequence of Corynebacterium casei LMG S-19264T (=DSM 44701T), isolated from a smear-ripened cheese.</title>
        <authorList>
            <consortium name="US DOE Joint Genome Institute (JGI-PGF)"/>
            <person name="Walter F."/>
            <person name="Albersmeier A."/>
            <person name="Kalinowski J."/>
            <person name="Ruckert C."/>
        </authorList>
    </citation>
    <scope>NUCLEOTIDE SEQUENCE</scope>
    <source>
        <strain evidence="11">CCM 7664</strain>
    </source>
</reference>
<name>A0A8J3AXG4_9BURK</name>
<keyword evidence="7" id="KW-0406">Ion transport</keyword>
<feature type="domain" description="Mechanosensitive ion channel MscS" evidence="9">
    <location>
        <begin position="378"/>
        <end position="444"/>
    </location>
</feature>
<keyword evidence="3" id="KW-1003">Cell membrane</keyword>
<dbReference type="PANTHER" id="PTHR30221">
    <property type="entry name" value="SMALL-CONDUCTANCE MECHANOSENSITIVE CHANNEL"/>
    <property type="match status" value="1"/>
</dbReference>
<dbReference type="InterPro" id="IPR049278">
    <property type="entry name" value="MS_channel_C"/>
</dbReference>
<dbReference type="PANTHER" id="PTHR30221:SF18">
    <property type="entry name" value="SLL0590 PROTEIN"/>
    <property type="match status" value="1"/>
</dbReference>
<evidence type="ECO:0000259" key="10">
    <source>
        <dbReference type="Pfam" id="PF21082"/>
    </source>
</evidence>
<dbReference type="InterPro" id="IPR023408">
    <property type="entry name" value="MscS_beta-dom_sf"/>
</dbReference>
<comment type="subcellular location">
    <subcellularLocation>
        <location evidence="7">Cell inner membrane</location>
        <topology evidence="7">Multi-pass membrane protein</topology>
    </subcellularLocation>
    <subcellularLocation>
        <location evidence="1">Cell membrane</location>
        <topology evidence="1">Multi-pass membrane protein</topology>
    </subcellularLocation>
</comment>
<keyword evidence="7" id="KW-0813">Transport</keyword>
<comment type="caution">
    <text evidence="11">The sequence shown here is derived from an EMBL/GenBank/DDBJ whole genome shotgun (WGS) entry which is preliminary data.</text>
</comment>
<keyword evidence="4 7" id="KW-0812">Transmembrane</keyword>
<gene>
    <name evidence="11" type="ORF">GCM10011430_00160</name>
</gene>
<feature type="region of interest" description="Disordered" evidence="8">
    <location>
        <begin position="542"/>
        <end position="570"/>
    </location>
</feature>
<reference evidence="11" key="2">
    <citation type="submission" date="2020-09" db="EMBL/GenBank/DDBJ databases">
        <authorList>
            <person name="Sun Q."/>
            <person name="Sedlacek I."/>
        </authorList>
    </citation>
    <scope>NUCLEOTIDE SEQUENCE</scope>
    <source>
        <strain evidence="11">CCM 7664</strain>
    </source>
</reference>
<dbReference type="InterPro" id="IPR010920">
    <property type="entry name" value="LSM_dom_sf"/>
</dbReference>
<feature type="domain" description="Mechanosensitive ion channel MscS C-terminal" evidence="10">
    <location>
        <begin position="453"/>
        <end position="538"/>
    </location>
</feature>
<feature type="transmembrane region" description="Helical" evidence="7">
    <location>
        <begin position="335"/>
        <end position="352"/>
    </location>
</feature>
<evidence type="ECO:0000313" key="11">
    <source>
        <dbReference type="EMBL" id="GGI52842.1"/>
    </source>
</evidence>
<keyword evidence="7" id="KW-0997">Cell inner membrane</keyword>
<evidence type="ECO:0000256" key="2">
    <source>
        <dbReference type="ARBA" id="ARBA00008017"/>
    </source>
</evidence>
<keyword evidence="5 7" id="KW-1133">Transmembrane helix</keyword>
<dbReference type="Proteomes" id="UP000627205">
    <property type="component" value="Unassembled WGS sequence"/>
</dbReference>
<dbReference type="GO" id="GO:0008381">
    <property type="term" value="F:mechanosensitive monoatomic ion channel activity"/>
    <property type="evidence" value="ECO:0007669"/>
    <property type="project" value="InterPro"/>
</dbReference>
<dbReference type="GO" id="GO:0005886">
    <property type="term" value="C:plasma membrane"/>
    <property type="evidence" value="ECO:0007669"/>
    <property type="project" value="UniProtKB-SubCell"/>
</dbReference>
<dbReference type="SUPFAM" id="SSF50182">
    <property type="entry name" value="Sm-like ribonucleoproteins"/>
    <property type="match status" value="1"/>
</dbReference>
<keyword evidence="12" id="KW-1185">Reference proteome</keyword>
<dbReference type="Gene3D" id="2.30.30.60">
    <property type="match status" value="1"/>
</dbReference>
<feature type="transmembrane region" description="Helical" evidence="7">
    <location>
        <begin position="12"/>
        <end position="33"/>
    </location>
</feature>
<dbReference type="Pfam" id="PF00924">
    <property type="entry name" value="MS_channel_2nd"/>
    <property type="match status" value="1"/>
</dbReference>
<proteinExistence type="inferred from homology"/>
<keyword evidence="6 7" id="KW-0472">Membrane</keyword>
<feature type="transmembrane region" description="Helical" evidence="7">
    <location>
        <begin position="234"/>
        <end position="255"/>
    </location>
</feature>
<evidence type="ECO:0000256" key="6">
    <source>
        <dbReference type="ARBA" id="ARBA00023136"/>
    </source>
</evidence>
<evidence type="ECO:0000256" key="1">
    <source>
        <dbReference type="ARBA" id="ARBA00004651"/>
    </source>
</evidence>
<dbReference type="Gene3D" id="3.30.70.100">
    <property type="match status" value="1"/>
</dbReference>
<organism evidence="11 12">
    <name type="scientific">Oxalicibacterium solurbis</name>
    <dbReference type="NCBI Taxonomy" id="69280"/>
    <lineage>
        <taxon>Bacteria</taxon>
        <taxon>Pseudomonadati</taxon>
        <taxon>Pseudomonadota</taxon>
        <taxon>Betaproteobacteria</taxon>
        <taxon>Burkholderiales</taxon>
        <taxon>Oxalobacteraceae</taxon>
        <taxon>Oxalicibacterium</taxon>
    </lineage>
</organism>
<comment type="caution">
    <text evidence="7">Lacks conserved residue(s) required for the propagation of feature annotation.</text>
</comment>
<evidence type="ECO:0000259" key="9">
    <source>
        <dbReference type="Pfam" id="PF00924"/>
    </source>
</evidence>
<comment type="subunit">
    <text evidence="7">Homoheptamer.</text>
</comment>
<dbReference type="InterPro" id="IPR011066">
    <property type="entry name" value="MscS_channel_C_sf"/>
</dbReference>
<comment type="similarity">
    <text evidence="2 7">Belongs to the MscS (TC 1.A.23) family.</text>
</comment>
<feature type="transmembrane region" description="Helical" evidence="7">
    <location>
        <begin position="170"/>
        <end position="193"/>
    </location>
</feature>
<keyword evidence="7" id="KW-0407">Ion channel</keyword>
<evidence type="ECO:0000256" key="7">
    <source>
        <dbReference type="RuleBase" id="RU369025"/>
    </source>
</evidence>
<evidence type="ECO:0000256" key="8">
    <source>
        <dbReference type="SAM" id="MobiDB-lite"/>
    </source>
</evidence>
<dbReference type="Pfam" id="PF21082">
    <property type="entry name" value="MS_channel_3rd"/>
    <property type="match status" value="1"/>
</dbReference>
<accession>A0A8J3AXG4</accession>
<feature type="transmembrane region" description="Helical" evidence="7">
    <location>
        <begin position="283"/>
        <end position="303"/>
    </location>
</feature>
<comment type="function">
    <text evidence="7">Mechanosensitive channel that participates in the regulation of osmotic pressure changes within the cell, opening in response to stretch forces in the membrane lipid bilayer, without the need for other proteins. Contributes to normal resistance to hypoosmotic shock. Forms an ion channel of 1.0 nanosiemens conductance with a slight preference for anions.</text>
</comment>
<dbReference type="InterPro" id="IPR006685">
    <property type="entry name" value="MscS_channel_2nd"/>
</dbReference>
<evidence type="ECO:0000256" key="5">
    <source>
        <dbReference type="ARBA" id="ARBA00022989"/>
    </source>
</evidence>
<evidence type="ECO:0000313" key="12">
    <source>
        <dbReference type="Proteomes" id="UP000627205"/>
    </source>
</evidence>
<dbReference type="AlphaFoldDB" id="A0A8J3AXG4"/>
<dbReference type="EMBL" id="BMDP01000001">
    <property type="protein sequence ID" value="GGI52842.1"/>
    <property type="molecule type" value="Genomic_DNA"/>
</dbReference>
<sequence>MNRGKITNRLPLFVSSFFLSLVLPFTFCLALFMPHGDAYGMEETSHALAADAVASSQEMRQSMPLLISNRKIIVLKGPIVGLSATERVANSTKRIEDVLRATKKVPQIAIEDIEDGRATRITLDGKPAFVVTPIDIDPQAGETTQIVARETAKRLHDAMAEWQEQRTMRYIGMAILRSVAATLIFAAILWLLARANRYGMHKLAMAGQTQLQKTAGGRLDWLDRGFIHVSIMRLLRLLGWMLVVILGIAWLIFVLEQFPYTRPWGEGFEDSLVQLLADSARQGVAAVPGLVLVAIIAVIARMIMRIVSEFFRRVGAGKIEVTWLSTDTVRPTQRIVNFIVVAFALVMAYPYLPGAGTEAFKGLSVLIGLMISLGGASIIGQALSGLILMYIKAFKTGDYVRIGEAEGVITDVGMFTTRMRTGTEQEIILPNKSVMESTTVNYSRPSSGSGCIIDTTVTIGYTTPWRQVEAMLLEAVKRTPYFADQPQPFVRQTALSDFYVEYKLVACLKPHADMTRSGALTALHGHIQDVFNTYGVQIMSPHYESDPPEPQVIKEGDWRPHPAKPSAQDS</sequence>
<dbReference type="SUPFAM" id="SSF82689">
    <property type="entry name" value="Mechanosensitive channel protein MscS (YggB), C-terminal domain"/>
    <property type="match status" value="1"/>
</dbReference>
<dbReference type="InterPro" id="IPR045275">
    <property type="entry name" value="MscS_archaea/bacteria_type"/>
</dbReference>